<keyword evidence="3" id="KW-1185">Reference proteome</keyword>
<keyword evidence="1" id="KW-1133">Transmembrane helix</keyword>
<reference evidence="2 3" key="1">
    <citation type="submission" date="2019-05" db="EMBL/GenBank/DDBJ databases">
        <title>Draft genome sequence of Actinomadura geliboluensis A8036.</title>
        <authorList>
            <person name="Saricaoglu S."/>
            <person name="Isik K."/>
        </authorList>
    </citation>
    <scope>NUCLEOTIDE SEQUENCE [LARGE SCALE GENOMIC DNA]</scope>
    <source>
        <strain evidence="2 3">A8036</strain>
    </source>
</reference>
<feature type="transmembrane region" description="Helical" evidence="1">
    <location>
        <begin position="6"/>
        <end position="26"/>
    </location>
</feature>
<sequence>MLTDFLRDQYFTTAWFGLMAFAWFGWSQENPPRPWRIWLGAGAVAGIGLAVVFGVLTAANWDEPTALEGRYPWFGALVAAEVIAAGAGCLRLAGRAASRWMAWWVAVVVAAHFLPLPLLLEDAGVAVVGIVQLVALGSVVPLLRRTTAPTSRSAGPIMGAILLLSAAISAAISGAN</sequence>
<keyword evidence="1" id="KW-0812">Transmembrane</keyword>
<protein>
    <submittedName>
        <fullName evidence="2">Uncharacterized protein</fullName>
    </submittedName>
</protein>
<dbReference type="OrthoDB" id="3697173at2"/>
<dbReference type="Proteomes" id="UP000305238">
    <property type="component" value="Unassembled WGS sequence"/>
</dbReference>
<proteinExistence type="predicted"/>
<dbReference type="RefSeq" id="WP_138642033.1">
    <property type="nucleotide sequence ID" value="NZ_VCKZ01000587.1"/>
</dbReference>
<comment type="caution">
    <text evidence="2">The sequence shown here is derived from an EMBL/GenBank/DDBJ whole genome shotgun (WGS) entry which is preliminary data.</text>
</comment>
<name>A0A5S4G0P4_9ACTN</name>
<keyword evidence="1" id="KW-0472">Membrane</keyword>
<dbReference type="AlphaFoldDB" id="A0A5S4G0P4"/>
<evidence type="ECO:0000256" key="1">
    <source>
        <dbReference type="SAM" id="Phobius"/>
    </source>
</evidence>
<feature type="transmembrane region" description="Helical" evidence="1">
    <location>
        <begin position="100"/>
        <end position="119"/>
    </location>
</feature>
<feature type="transmembrane region" description="Helical" evidence="1">
    <location>
        <begin position="125"/>
        <end position="143"/>
    </location>
</feature>
<feature type="transmembrane region" description="Helical" evidence="1">
    <location>
        <begin position="38"/>
        <end position="59"/>
    </location>
</feature>
<organism evidence="2 3">
    <name type="scientific">Actinomadura geliboluensis</name>
    <dbReference type="NCBI Taxonomy" id="882440"/>
    <lineage>
        <taxon>Bacteria</taxon>
        <taxon>Bacillati</taxon>
        <taxon>Actinomycetota</taxon>
        <taxon>Actinomycetes</taxon>
        <taxon>Streptosporangiales</taxon>
        <taxon>Thermomonosporaceae</taxon>
        <taxon>Actinomadura</taxon>
    </lineage>
</organism>
<feature type="transmembrane region" description="Helical" evidence="1">
    <location>
        <begin position="71"/>
        <end position="93"/>
    </location>
</feature>
<evidence type="ECO:0000313" key="3">
    <source>
        <dbReference type="Proteomes" id="UP000305238"/>
    </source>
</evidence>
<gene>
    <name evidence="2" type="ORF">ETD96_41890</name>
</gene>
<accession>A0A5S4G0P4</accession>
<evidence type="ECO:0000313" key="2">
    <source>
        <dbReference type="EMBL" id="TMR26074.1"/>
    </source>
</evidence>
<feature type="transmembrane region" description="Helical" evidence="1">
    <location>
        <begin position="155"/>
        <end position="175"/>
    </location>
</feature>
<dbReference type="EMBL" id="VCKZ01000587">
    <property type="protein sequence ID" value="TMR26074.1"/>
    <property type="molecule type" value="Genomic_DNA"/>
</dbReference>